<keyword evidence="2" id="KW-0472">Membrane</keyword>
<dbReference type="PANTHER" id="PTHR32309">
    <property type="entry name" value="TYROSINE-PROTEIN KINASE"/>
    <property type="match status" value="1"/>
</dbReference>
<keyword evidence="2" id="KW-0812">Transmembrane</keyword>
<sequence>MELNVLLRTAKKHGIAVLITLALCVGGVFLANELVRPQYEAAASLVATISSSESGTYNEFLASQMLTKTYEDAIQSRFVANEAKAKLQTSESAYGLLKRIKVRTDPGTLVLVLYARHDNPEDAVAIANAFAESFISKSTEIVQSANVTVLDYANLEDASIPVSPKKVFNLAIGVFIGVFASLSVAMLLEKRDASRRKRRRRGNPEASDPGPDPSLATDQEKGTPNRNEEAV</sequence>
<dbReference type="GO" id="GO:0005886">
    <property type="term" value="C:plasma membrane"/>
    <property type="evidence" value="ECO:0007669"/>
    <property type="project" value="TreeGrafter"/>
</dbReference>
<protein>
    <submittedName>
        <fullName evidence="3">Uncharacterized protein</fullName>
    </submittedName>
</protein>
<reference evidence="3 4" key="1">
    <citation type="submission" date="2019-08" db="EMBL/GenBank/DDBJ databases">
        <title>Genome sequencing of Paenibacillus faecis DSM 23593(T).</title>
        <authorList>
            <person name="Kook J.-K."/>
            <person name="Park S.-N."/>
            <person name="Lim Y.K."/>
        </authorList>
    </citation>
    <scope>NUCLEOTIDE SEQUENCE [LARGE SCALE GENOMIC DNA]</scope>
    <source>
        <strain evidence="3 4">DSM 23593</strain>
    </source>
</reference>
<keyword evidence="4" id="KW-1185">Reference proteome</keyword>
<proteinExistence type="predicted"/>
<organism evidence="3 4">
    <name type="scientific">Paenibacillus faecis</name>
    <dbReference type="NCBI Taxonomy" id="862114"/>
    <lineage>
        <taxon>Bacteria</taxon>
        <taxon>Bacillati</taxon>
        <taxon>Bacillota</taxon>
        <taxon>Bacilli</taxon>
        <taxon>Bacillales</taxon>
        <taxon>Paenibacillaceae</taxon>
        <taxon>Paenibacillus</taxon>
    </lineage>
</organism>
<evidence type="ECO:0000313" key="4">
    <source>
        <dbReference type="Proteomes" id="UP000325218"/>
    </source>
</evidence>
<gene>
    <name evidence="3" type="ORF">FRY98_14950</name>
</gene>
<dbReference type="OrthoDB" id="2360475at2"/>
<evidence type="ECO:0000313" key="3">
    <source>
        <dbReference type="EMBL" id="TYA12032.1"/>
    </source>
</evidence>
<feature type="transmembrane region" description="Helical" evidence="2">
    <location>
        <begin position="167"/>
        <end position="188"/>
    </location>
</feature>
<dbReference type="Proteomes" id="UP000325218">
    <property type="component" value="Unassembled WGS sequence"/>
</dbReference>
<dbReference type="AlphaFoldDB" id="A0A5D0CQF3"/>
<feature type="compositionally biased region" description="Basic and acidic residues" evidence="1">
    <location>
        <begin position="218"/>
        <end position="231"/>
    </location>
</feature>
<comment type="caution">
    <text evidence="3">The sequence shown here is derived from an EMBL/GenBank/DDBJ whole genome shotgun (WGS) entry which is preliminary data.</text>
</comment>
<name>A0A5D0CQF3_9BACL</name>
<feature type="region of interest" description="Disordered" evidence="1">
    <location>
        <begin position="192"/>
        <end position="231"/>
    </location>
</feature>
<accession>A0A5D0CQF3</accession>
<dbReference type="EMBL" id="VSDO01000003">
    <property type="protein sequence ID" value="TYA12032.1"/>
    <property type="molecule type" value="Genomic_DNA"/>
</dbReference>
<dbReference type="PANTHER" id="PTHR32309:SF13">
    <property type="entry name" value="FERRIC ENTEROBACTIN TRANSPORT PROTEIN FEPE"/>
    <property type="match status" value="1"/>
</dbReference>
<dbReference type="RefSeq" id="WP_148453287.1">
    <property type="nucleotide sequence ID" value="NZ_BORZ01000008.1"/>
</dbReference>
<keyword evidence="2" id="KW-1133">Transmembrane helix</keyword>
<evidence type="ECO:0000256" key="1">
    <source>
        <dbReference type="SAM" id="MobiDB-lite"/>
    </source>
</evidence>
<dbReference type="InterPro" id="IPR050445">
    <property type="entry name" value="Bact_polysacc_biosynth/exp"/>
</dbReference>
<evidence type="ECO:0000256" key="2">
    <source>
        <dbReference type="SAM" id="Phobius"/>
    </source>
</evidence>
<dbReference type="GO" id="GO:0004713">
    <property type="term" value="F:protein tyrosine kinase activity"/>
    <property type="evidence" value="ECO:0007669"/>
    <property type="project" value="TreeGrafter"/>
</dbReference>